<dbReference type="PRINTS" id="PR00420">
    <property type="entry name" value="RNGMNOXGNASE"/>
</dbReference>
<keyword evidence="2" id="KW-0285">Flavoprotein</keyword>
<evidence type="ECO:0000256" key="2">
    <source>
        <dbReference type="ARBA" id="ARBA00022630"/>
    </source>
</evidence>
<dbReference type="SUPFAM" id="SSF51905">
    <property type="entry name" value="FAD/NAD(P)-binding domain"/>
    <property type="match status" value="1"/>
</dbReference>
<protein>
    <submittedName>
        <fullName evidence="7">NAD(P)-binding protein</fullName>
    </submittedName>
</protein>
<evidence type="ECO:0000256" key="1">
    <source>
        <dbReference type="ARBA" id="ARBA00001974"/>
    </source>
</evidence>
<dbReference type="Gene3D" id="3.50.50.60">
    <property type="entry name" value="FAD/NAD(P)-binding domain"/>
    <property type="match status" value="1"/>
</dbReference>
<keyword evidence="4" id="KW-0560">Oxidoreductase</keyword>
<dbReference type="RefSeq" id="WP_160762933.1">
    <property type="nucleotide sequence ID" value="NZ_WUPT01000001.1"/>
</dbReference>
<organism evidence="7 8">
    <name type="scientific">Kangsaoukella pontilimi</name>
    <dbReference type="NCBI Taxonomy" id="2691042"/>
    <lineage>
        <taxon>Bacteria</taxon>
        <taxon>Pseudomonadati</taxon>
        <taxon>Pseudomonadota</taxon>
        <taxon>Alphaproteobacteria</taxon>
        <taxon>Rhodobacterales</taxon>
        <taxon>Paracoccaceae</taxon>
        <taxon>Kangsaoukella</taxon>
    </lineage>
</organism>
<dbReference type="InterPro" id="IPR036188">
    <property type="entry name" value="FAD/NAD-bd_sf"/>
</dbReference>
<feature type="domain" description="FAD-binding" evidence="6">
    <location>
        <begin position="142"/>
        <end position="327"/>
    </location>
</feature>
<dbReference type="SUPFAM" id="SSF54373">
    <property type="entry name" value="FAD-linked reductases, C-terminal domain"/>
    <property type="match status" value="1"/>
</dbReference>
<evidence type="ECO:0000259" key="6">
    <source>
        <dbReference type="Pfam" id="PF01494"/>
    </source>
</evidence>
<feature type="domain" description="FAD-binding" evidence="6">
    <location>
        <begin position="6"/>
        <end position="127"/>
    </location>
</feature>
<proteinExistence type="predicted"/>
<dbReference type="Proteomes" id="UP000480350">
    <property type="component" value="Unassembled WGS sequence"/>
</dbReference>
<dbReference type="GO" id="GO:0071949">
    <property type="term" value="F:FAD binding"/>
    <property type="evidence" value="ECO:0007669"/>
    <property type="project" value="InterPro"/>
</dbReference>
<dbReference type="InterPro" id="IPR002938">
    <property type="entry name" value="FAD-bd"/>
</dbReference>
<dbReference type="PANTHER" id="PTHR13789">
    <property type="entry name" value="MONOOXYGENASE"/>
    <property type="match status" value="1"/>
</dbReference>
<dbReference type="Pfam" id="PF01494">
    <property type="entry name" value="FAD_binding_3"/>
    <property type="match status" value="2"/>
</dbReference>
<keyword evidence="8" id="KW-1185">Reference proteome</keyword>
<sequence>MEKRMNITVAGAGIGGLAAATALARLGHSVTVAEQAPAITEVGAGIQISPNGAAVLRALGLEQALENAAIRADAVRLIDGPTGREVLTLNLRDHAPDLGWYFIHRAALIDLLLNAAKAAGVTVETGRSIDPPPAGRALADDDLLIGADGLKSRLRARVDEASKPFFTRQVAWRALVPGAPDPVVEVHMGPGRHLVTYPLQGGLRNIVAVEERTAWAEEGWSHEDHPANLRGAFQSFAEPVRRWLDQVDTVHLWGLFRHRVADRWYSGQQVVLGDAAHPTLPFLAQGANLALEDAWALADHVAAAPLPQALAAYQAERKPRAIRVTEAATANARNYHLSFPPLRFAAHTALRLAGALAPAQPLKRFDWLYRHDVTALRRGD</sequence>
<evidence type="ECO:0000256" key="3">
    <source>
        <dbReference type="ARBA" id="ARBA00022827"/>
    </source>
</evidence>
<dbReference type="AlphaFoldDB" id="A0A7C9IF63"/>
<accession>A0A7C9IF63</accession>
<evidence type="ECO:0000256" key="4">
    <source>
        <dbReference type="ARBA" id="ARBA00023002"/>
    </source>
</evidence>
<evidence type="ECO:0000313" key="8">
    <source>
        <dbReference type="Proteomes" id="UP000480350"/>
    </source>
</evidence>
<name>A0A7C9IF63_9RHOB</name>
<dbReference type="InterPro" id="IPR050493">
    <property type="entry name" value="FAD-dep_Monooxygenase_BioMet"/>
</dbReference>
<comment type="cofactor">
    <cofactor evidence="1">
        <name>FAD</name>
        <dbReference type="ChEBI" id="CHEBI:57692"/>
    </cofactor>
</comment>
<keyword evidence="5" id="KW-0503">Monooxygenase</keyword>
<reference evidence="7 8" key="2">
    <citation type="submission" date="2020-03" db="EMBL/GenBank/DDBJ databases">
        <title>Kangsaoukella pontilimi gen. nov., sp. nov., a new member of the family Rhodobacteraceae isolated from a tidal mudflat.</title>
        <authorList>
            <person name="Kim I.S."/>
        </authorList>
    </citation>
    <scope>NUCLEOTIDE SEQUENCE [LARGE SCALE GENOMIC DNA]</scope>
    <source>
        <strain evidence="7 8">GH1-50</strain>
    </source>
</reference>
<evidence type="ECO:0000256" key="5">
    <source>
        <dbReference type="ARBA" id="ARBA00023033"/>
    </source>
</evidence>
<dbReference type="EMBL" id="WUPT01000001">
    <property type="protein sequence ID" value="MXQ07029.1"/>
    <property type="molecule type" value="Genomic_DNA"/>
</dbReference>
<keyword evidence="3" id="KW-0274">FAD</keyword>
<comment type="caution">
    <text evidence="7">The sequence shown here is derived from an EMBL/GenBank/DDBJ whole genome shotgun (WGS) entry which is preliminary data.</text>
</comment>
<gene>
    <name evidence="7" type="ORF">GQ651_04125</name>
</gene>
<dbReference type="PANTHER" id="PTHR13789:SF318">
    <property type="entry name" value="GERANYLGERANYL DIPHOSPHATE REDUCTASE"/>
    <property type="match status" value="1"/>
</dbReference>
<dbReference type="GO" id="GO:0004497">
    <property type="term" value="F:monooxygenase activity"/>
    <property type="evidence" value="ECO:0007669"/>
    <property type="project" value="UniProtKB-KW"/>
</dbReference>
<reference evidence="7 8" key="1">
    <citation type="submission" date="2019-12" db="EMBL/GenBank/DDBJ databases">
        <authorList>
            <person name="Lee S.D."/>
        </authorList>
    </citation>
    <scope>NUCLEOTIDE SEQUENCE [LARGE SCALE GENOMIC DNA]</scope>
    <source>
        <strain evidence="7 8">GH1-50</strain>
    </source>
</reference>
<evidence type="ECO:0000313" key="7">
    <source>
        <dbReference type="EMBL" id="MXQ07029.1"/>
    </source>
</evidence>